<sequence length="403" mass="43664">MPTVEPVSNLPQPDKPQPLRESAALALSGGGYRAMLFHTGTLWRLGQLGFFQDKPLQRFGTDGTESVGKLERISSVSGGSIISAKLALEFSSLENLGPVDFDRAFTELVVGPIRHLAGVTLAGMSAKGVFQVIKDIALPGEVNAHVAKALDDGLYSGKTLQDLPDRVRFIFNASNLQSGAVWRFSKPYMGDWKVGRVMNPALSIARAVGASAAFPPVLAPATLDLKDSDFAPDDGTQFLRHAPYTTSVALADGGVYDNLGLETCYKSFKTLFVSNAGKPFAEQPDVSVNWVSIGSRCLDVMDNQVLSLRKRLLIQAFEARERYGAFWDIKQDIGVHALANCLPCPLDSTRRLAQVPTDLATKDMETQKRLINWGYAVADAAVRAHFNGQLPPPIGFPYPESAL</sequence>
<evidence type="ECO:0000256" key="1">
    <source>
        <dbReference type="ARBA" id="ARBA00023098"/>
    </source>
</evidence>
<organism evidence="3 4">
    <name type="scientific">Pseudomonas arsenicoxydans</name>
    <dbReference type="NCBI Taxonomy" id="702115"/>
    <lineage>
        <taxon>Bacteria</taxon>
        <taxon>Pseudomonadati</taxon>
        <taxon>Pseudomonadota</taxon>
        <taxon>Gammaproteobacteria</taxon>
        <taxon>Pseudomonadales</taxon>
        <taxon>Pseudomonadaceae</taxon>
        <taxon>Pseudomonas</taxon>
    </lineage>
</organism>
<dbReference type="InterPro" id="IPR002641">
    <property type="entry name" value="PNPLA_dom"/>
</dbReference>
<keyword evidence="1" id="KW-0443">Lipid metabolism</keyword>
<dbReference type="Gene3D" id="3.40.1090.10">
    <property type="entry name" value="Cytosolic phospholipase A2 catalytic domain"/>
    <property type="match status" value="2"/>
</dbReference>
<evidence type="ECO:0000259" key="2">
    <source>
        <dbReference type="Pfam" id="PF01734"/>
    </source>
</evidence>
<gene>
    <name evidence="3" type="ORF">SAMN04489798_3479</name>
</gene>
<accession>A0A1H0L850</accession>
<dbReference type="RefSeq" id="WP_090182597.1">
    <property type="nucleotide sequence ID" value="NZ_LT629705.1"/>
</dbReference>
<reference evidence="3 4" key="1">
    <citation type="submission" date="2016-10" db="EMBL/GenBank/DDBJ databases">
        <authorList>
            <person name="de Groot N.N."/>
        </authorList>
    </citation>
    <scope>NUCLEOTIDE SEQUENCE [LARGE SCALE GENOMIC DNA]</scope>
    <source>
        <strain evidence="3 4">CECT 7543</strain>
    </source>
</reference>
<dbReference type="AlphaFoldDB" id="A0A1H0L850"/>
<dbReference type="Pfam" id="PF01734">
    <property type="entry name" value="Patatin"/>
    <property type="match status" value="1"/>
</dbReference>
<evidence type="ECO:0000313" key="3">
    <source>
        <dbReference type="EMBL" id="SDO64388.1"/>
    </source>
</evidence>
<dbReference type="InterPro" id="IPR016035">
    <property type="entry name" value="Acyl_Trfase/lysoPLipase"/>
</dbReference>
<proteinExistence type="predicted"/>
<protein>
    <submittedName>
        <fullName evidence="3">NTE family protein</fullName>
    </submittedName>
</protein>
<evidence type="ECO:0000313" key="4">
    <source>
        <dbReference type="Proteomes" id="UP000198827"/>
    </source>
</evidence>
<dbReference type="OrthoDB" id="9813090at2"/>
<dbReference type="EMBL" id="LT629705">
    <property type="protein sequence ID" value="SDO64388.1"/>
    <property type="molecule type" value="Genomic_DNA"/>
</dbReference>
<dbReference type="Proteomes" id="UP000198827">
    <property type="component" value="Chromosome I"/>
</dbReference>
<name>A0A1H0L850_9PSED</name>
<dbReference type="SUPFAM" id="SSF52151">
    <property type="entry name" value="FabD/lysophospholipase-like"/>
    <property type="match status" value="1"/>
</dbReference>
<feature type="domain" description="PNPLA" evidence="2">
    <location>
        <begin position="25"/>
        <end position="263"/>
    </location>
</feature>
<dbReference type="GO" id="GO:0006629">
    <property type="term" value="P:lipid metabolic process"/>
    <property type="evidence" value="ECO:0007669"/>
    <property type="project" value="UniProtKB-KW"/>
</dbReference>